<keyword evidence="3" id="KW-1185">Reference proteome</keyword>
<feature type="non-terminal residue" evidence="2">
    <location>
        <position position="1"/>
    </location>
</feature>
<dbReference type="EMBL" id="JAGKQH010000001">
    <property type="protein sequence ID" value="KAG6607344.1"/>
    <property type="molecule type" value="Genomic_DNA"/>
</dbReference>
<name>A0AAV6P6L4_9ROSI</name>
<dbReference type="Proteomes" id="UP000685013">
    <property type="component" value="Chromosome 1"/>
</dbReference>
<keyword evidence="1" id="KW-1133">Transmembrane helix</keyword>
<feature type="transmembrane region" description="Helical" evidence="1">
    <location>
        <begin position="59"/>
        <end position="82"/>
    </location>
</feature>
<accession>A0AAV6P6L4</accession>
<comment type="caution">
    <text evidence="2">The sequence shown here is derived from an EMBL/GenBank/DDBJ whole genome shotgun (WGS) entry which is preliminary data.</text>
</comment>
<keyword evidence="1" id="KW-0812">Transmembrane</keyword>
<organism evidence="2 3">
    <name type="scientific">Cucurbita argyrosperma subsp. sororia</name>
    <dbReference type="NCBI Taxonomy" id="37648"/>
    <lineage>
        <taxon>Eukaryota</taxon>
        <taxon>Viridiplantae</taxon>
        <taxon>Streptophyta</taxon>
        <taxon>Embryophyta</taxon>
        <taxon>Tracheophyta</taxon>
        <taxon>Spermatophyta</taxon>
        <taxon>Magnoliopsida</taxon>
        <taxon>eudicotyledons</taxon>
        <taxon>Gunneridae</taxon>
        <taxon>Pentapetalae</taxon>
        <taxon>rosids</taxon>
        <taxon>fabids</taxon>
        <taxon>Cucurbitales</taxon>
        <taxon>Cucurbitaceae</taxon>
        <taxon>Cucurbiteae</taxon>
        <taxon>Cucurbita</taxon>
    </lineage>
</organism>
<reference evidence="2 3" key="1">
    <citation type="journal article" date="2021" name="Hortic Res">
        <title>The domestication of Cucurbita argyrosperma as revealed by the genome of its wild relative.</title>
        <authorList>
            <person name="Barrera-Redondo J."/>
            <person name="Sanchez-de la Vega G."/>
            <person name="Aguirre-Liguori J.A."/>
            <person name="Castellanos-Morales G."/>
            <person name="Gutierrez-Guerrero Y.T."/>
            <person name="Aguirre-Dugua X."/>
            <person name="Aguirre-Planter E."/>
            <person name="Tenaillon M.I."/>
            <person name="Lira-Saade R."/>
            <person name="Eguiarte L.E."/>
        </authorList>
    </citation>
    <scope>NUCLEOTIDE SEQUENCE [LARGE SCALE GENOMIC DNA]</scope>
    <source>
        <strain evidence="2">JBR-2021</strain>
    </source>
</reference>
<dbReference type="AlphaFoldDB" id="A0AAV6P6L4"/>
<evidence type="ECO:0000313" key="3">
    <source>
        <dbReference type="Proteomes" id="UP000685013"/>
    </source>
</evidence>
<keyword evidence="1" id="KW-0472">Membrane</keyword>
<proteinExistence type="predicted"/>
<evidence type="ECO:0000256" key="1">
    <source>
        <dbReference type="SAM" id="Phobius"/>
    </source>
</evidence>
<sequence>MSRVGWKYIEEGHVSPVFCRSYSVFQLDLWAGQWDLLLVGPMKNTKTAPFSRSGDFCEGWVSVFATCLCCLVFFFLGLPLSATPNGGVLSYRSLKPLRPLRISLVFVLRIG</sequence>
<gene>
    <name evidence="2" type="ORF">SDJN03_00686</name>
</gene>
<protein>
    <submittedName>
        <fullName evidence="2">Uncharacterized protein</fullName>
    </submittedName>
</protein>
<evidence type="ECO:0000313" key="2">
    <source>
        <dbReference type="EMBL" id="KAG6607344.1"/>
    </source>
</evidence>